<reference evidence="1 2" key="1">
    <citation type="submission" date="2023-08" db="EMBL/GenBank/DDBJ databases">
        <title>Pathogen: clinical or host-associated sample.</title>
        <authorList>
            <person name="Hergert J."/>
            <person name="Casey R."/>
            <person name="Wagner J."/>
            <person name="Young E.L."/>
            <person name="Oakeson K.F."/>
        </authorList>
    </citation>
    <scope>NUCLEOTIDE SEQUENCE [LARGE SCALE GENOMIC DNA]</scope>
    <source>
        <strain evidence="1 2">1760953</strain>
        <plasmid evidence="1 2">unnamed4</plasmid>
    </source>
</reference>
<dbReference type="Proteomes" id="UP001234585">
    <property type="component" value="Plasmid unnamed4"/>
</dbReference>
<accession>A0AA50DCV9</accession>
<evidence type="ECO:0000313" key="1">
    <source>
        <dbReference type="EMBL" id="WLS00979.1"/>
    </source>
</evidence>
<proteinExistence type="predicted"/>
<dbReference type="EMBL" id="CP132306">
    <property type="protein sequence ID" value="WLS00979.1"/>
    <property type="molecule type" value="Genomic_DNA"/>
</dbReference>
<keyword evidence="2" id="KW-1185">Reference proteome</keyword>
<sequence>MALASPDSEMVLMKRHAPEQTPIRDDPNFTHLHRACLLWVYYLRAESEVKKQAFLYEAAKHLMQLQPCGDEGEQVYVQVWEAMRRREMGRAYVETKVGYNFVQATDEGGFHTSRVITYKQGSEDDNNIR</sequence>
<organism evidence="1 2">
    <name type="scientific">Shinella sumterensis</name>
    <dbReference type="NCBI Taxonomy" id="1967501"/>
    <lineage>
        <taxon>Bacteria</taxon>
        <taxon>Pseudomonadati</taxon>
        <taxon>Pseudomonadota</taxon>
        <taxon>Alphaproteobacteria</taxon>
        <taxon>Hyphomicrobiales</taxon>
        <taxon>Rhizobiaceae</taxon>
        <taxon>Shinella</taxon>
    </lineage>
</organism>
<keyword evidence="1" id="KW-0614">Plasmid</keyword>
<geneLocation type="plasmid" evidence="1 2">
    <name>unnamed4</name>
</geneLocation>
<dbReference type="RefSeq" id="WP_306041140.1">
    <property type="nucleotide sequence ID" value="NZ_CP132306.1"/>
</dbReference>
<gene>
    <name evidence="1" type="ORF">Q9313_26650</name>
</gene>
<evidence type="ECO:0000313" key="2">
    <source>
        <dbReference type="Proteomes" id="UP001234585"/>
    </source>
</evidence>
<dbReference type="AlphaFoldDB" id="A0AA50DCV9"/>
<protein>
    <submittedName>
        <fullName evidence="1">Uncharacterized protein</fullName>
    </submittedName>
</protein>
<name>A0AA50DCV9_9HYPH</name>